<dbReference type="Proteomes" id="UP000824533">
    <property type="component" value="Linkage Group LG07"/>
</dbReference>
<accession>A0ACC1D8E4</accession>
<protein>
    <submittedName>
        <fullName evidence="1">Uncharacterized protein</fullName>
    </submittedName>
</protein>
<comment type="caution">
    <text evidence="1">The sequence shown here is derived from an EMBL/GenBank/DDBJ whole genome shotgun (WGS) entry which is preliminary data.</text>
</comment>
<keyword evidence="2" id="KW-1185">Reference proteome</keyword>
<dbReference type="EMBL" id="CM034393">
    <property type="protein sequence ID" value="KAJ0180137.1"/>
    <property type="molecule type" value="Genomic_DNA"/>
</dbReference>
<sequence>MESLQIIMDKYNDTFYTTADQRSLNWLFMGGPGPILAISISYLYFCLSFGPRIMKNRRPFELKTAVMLYNIFQILLSIFLVYQGSMYMLTKDYKFACEPVDYSDTPRGVWGASASWWYLFAKITELIDTVFFVLRKKNSQVSFLHVYHHTIMSLLVWIGVKYFPCGHSVLLGTMNSFVHVIMYTYYLISGLGPEYQKYVWWKKHVTLLQLVQFAIVLYHNASVLFIDCAYPRAANIMICINSILFIYLFGKFYINSYKKDNYKKMKHETLKKNTVKKENKKNILDYIFNC</sequence>
<reference evidence="1 2" key="1">
    <citation type="journal article" date="2021" name="Front. Genet.">
        <title>Chromosome-Level Genome Assembly Reveals Significant Gene Expansion in the Toll and IMD Signaling Pathways of Dendrolimus kikuchii.</title>
        <authorList>
            <person name="Zhou J."/>
            <person name="Wu P."/>
            <person name="Xiong Z."/>
            <person name="Liu N."/>
            <person name="Zhao N."/>
            <person name="Ji M."/>
            <person name="Qiu Y."/>
            <person name="Yang B."/>
        </authorList>
    </citation>
    <scope>NUCLEOTIDE SEQUENCE [LARGE SCALE GENOMIC DNA]</scope>
    <source>
        <strain evidence="1">Ann1</strain>
    </source>
</reference>
<evidence type="ECO:0000313" key="1">
    <source>
        <dbReference type="EMBL" id="KAJ0180137.1"/>
    </source>
</evidence>
<organism evidence="1 2">
    <name type="scientific">Dendrolimus kikuchii</name>
    <dbReference type="NCBI Taxonomy" id="765133"/>
    <lineage>
        <taxon>Eukaryota</taxon>
        <taxon>Metazoa</taxon>
        <taxon>Ecdysozoa</taxon>
        <taxon>Arthropoda</taxon>
        <taxon>Hexapoda</taxon>
        <taxon>Insecta</taxon>
        <taxon>Pterygota</taxon>
        <taxon>Neoptera</taxon>
        <taxon>Endopterygota</taxon>
        <taxon>Lepidoptera</taxon>
        <taxon>Glossata</taxon>
        <taxon>Ditrysia</taxon>
        <taxon>Bombycoidea</taxon>
        <taxon>Lasiocampidae</taxon>
        <taxon>Dendrolimus</taxon>
    </lineage>
</organism>
<gene>
    <name evidence="1" type="ORF">K1T71_004728</name>
</gene>
<evidence type="ECO:0000313" key="2">
    <source>
        <dbReference type="Proteomes" id="UP000824533"/>
    </source>
</evidence>
<proteinExistence type="predicted"/>
<name>A0ACC1D8E4_9NEOP</name>